<evidence type="ECO:0000313" key="2">
    <source>
        <dbReference type="Proteomes" id="UP000295083"/>
    </source>
</evidence>
<dbReference type="Proteomes" id="UP000295083">
    <property type="component" value="Unassembled WGS sequence"/>
</dbReference>
<evidence type="ECO:0000313" key="1">
    <source>
        <dbReference type="EMBL" id="TDZ32239.1"/>
    </source>
</evidence>
<gene>
    <name evidence="1" type="ORF">C8035_v012534</name>
</gene>
<sequence length="66" mass="7956">MCHYYAHAFTCKHSTMCFARYCQPASLIQKPCAKIHVWQTISLDDACDECMTWYPDRFPCRRQRYQ</sequence>
<reference evidence="1 2" key="1">
    <citation type="submission" date="2018-11" db="EMBL/GenBank/DDBJ databases">
        <title>Genome sequence and assembly of Colletotrichum spinosum.</title>
        <authorList>
            <person name="Gan P."/>
            <person name="Shirasu K."/>
        </authorList>
    </citation>
    <scope>NUCLEOTIDE SEQUENCE [LARGE SCALE GENOMIC DNA]</scope>
    <source>
        <strain evidence="1 2">CBS 515.97</strain>
    </source>
</reference>
<proteinExistence type="predicted"/>
<dbReference type="AlphaFoldDB" id="A0A4V3HRM1"/>
<protein>
    <submittedName>
        <fullName evidence="1">Uncharacterized protein</fullName>
    </submittedName>
</protein>
<comment type="caution">
    <text evidence="1">The sequence shown here is derived from an EMBL/GenBank/DDBJ whole genome shotgun (WGS) entry which is preliminary data.</text>
</comment>
<dbReference type="EMBL" id="QAPG01000083">
    <property type="protein sequence ID" value="TDZ32239.1"/>
    <property type="molecule type" value="Genomic_DNA"/>
</dbReference>
<organism evidence="1 2">
    <name type="scientific">Colletotrichum spinosum</name>
    <dbReference type="NCBI Taxonomy" id="1347390"/>
    <lineage>
        <taxon>Eukaryota</taxon>
        <taxon>Fungi</taxon>
        <taxon>Dikarya</taxon>
        <taxon>Ascomycota</taxon>
        <taxon>Pezizomycotina</taxon>
        <taxon>Sordariomycetes</taxon>
        <taxon>Hypocreomycetidae</taxon>
        <taxon>Glomerellales</taxon>
        <taxon>Glomerellaceae</taxon>
        <taxon>Colletotrichum</taxon>
        <taxon>Colletotrichum orbiculare species complex</taxon>
    </lineage>
</organism>
<keyword evidence="2" id="KW-1185">Reference proteome</keyword>
<name>A0A4V3HRM1_9PEZI</name>
<accession>A0A4V3HRM1</accession>